<dbReference type="EMBL" id="NSIT01000376">
    <property type="protein sequence ID" value="PJE77788.1"/>
    <property type="molecule type" value="Genomic_DNA"/>
</dbReference>
<comment type="caution">
    <text evidence="2">The sequence shown here is derived from an EMBL/GenBank/DDBJ whole genome shotgun (WGS) entry which is preliminary data.</text>
</comment>
<organism evidence="2">
    <name type="scientific">invertebrate metagenome</name>
    <dbReference type="NCBI Taxonomy" id="1711999"/>
    <lineage>
        <taxon>unclassified sequences</taxon>
        <taxon>metagenomes</taxon>
        <taxon>organismal metagenomes</taxon>
    </lineage>
</organism>
<gene>
    <name evidence="2" type="ORF">CI610_03283</name>
</gene>
<evidence type="ECO:0000313" key="2">
    <source>
        <dbReference type="EMBL" id="PJE77788.1"/>
    </source>
</evidence>
<proteinExistence type="predicted"/>
<feature type="transmembrane region" description="Helical" evidence="1">
    <location>
        <begin position="46"/>
        <end position="66"/>
    </location>
</feature>
<evidence type="ECO:0000256" key="1">
    <source>
        <dbReference type="SAM" id="Phobius"/>
    </source>
</evidence>
<reference evidence="2" key="1">
    <citation type="journal article" date="2017" name="Appl. Environ. Microbiol.">
        <title>Molecular characterization of an Endozoicomonas-like organism causing infection in king scallop Pecten maximus L.</title>
        <authorList>
            <person name="Cano I."/>
            <person name="van Aerle R."/>
            <person name="Ross S."/>
            <person name="Verner-Jeffreys D.W."/>
            <person name="Paley R.K."/>
            <person name="Rimmer G."/>
            <person name="Ryder D."/>
            <person name="Hooper P."/>
            <person name="Stone D."/>
            <person name="Feist S.W."/>
        </authorList>
    </citation>
    <scope>NUCLEOTIDE SEQUENCE</scope>
</reference>
<sequence length="78" mass="8847">MVNSSRARVAAQRCGKNGGTHVIISRTTHLTTGEYKTRNALRREEIFHNILYLLGHISVITEWIFVRTPAVKGLIYPL</sequence>
<keyword evidence="1" id="KW-1133">Transmembrane helix</keyword>
<protein>
    <submittedName>
        <fullName evidence="2">Uncharacterized protein</fullName>
    </submittedName>
</protein>
<accession>A0A2H9T3H8</accession>
<dbReference type="AlphaFoldDB" id="A0A2H9T3H8"/>
<keyword evidence="1" id="KW-0812">Transmembrane</keyword>
<keyword evidence="1" id="KW-0472">Membrane</keyword>
<name>A0A2H9T3H8_9ZZZZ</name>